<gene>
    <name evidence="2" type="ORF">GCM10023210_08700</name>
</gene>
<dbReference type="EMBL" id="BAABHX010000001">
    <property type="protein sequence ID" value="GAA5086623.1"/>
    <property type="molecule type" value="Genomic_DNA"/>
</dbReference>
<evidence type="ECO:0000313" key="2">
    <source>
        <dbReference type="EMBL" id="GAA5086623.1"/>
    </source>
</evidence>
<organism evidence="2 3">
    <name type="scientific">Chryseobacterium ginsengisoli</name>
    <dbReference type="NCBI Taxonomy" id="363853"/>
    <lineage>
        <taxon>Bacteria</taxon>
        <taxon>Pseudomonadati</taxon>
        <taxon>Bacteroidota</taxon>
        <taxon>Flavobacteriia</taxon>
        <taxon>Flavobacteriales</taxon>
        <taxon>Weeksellaceae</taxon>
        <taxon>Chryseobacterium group</taxon>
        <taxon>Chryseobacterium</taxon>
    </lineage>
</organism>
<proteinExistence type="predicted"/>
<keyword evidence="1" id="KW-1133">Transmembrane helix</keyword>
<keyword evidence="3" id="KW-1185">Reference proteome</keyword>
<evidence type="ECO:0000313" key="3">
    <source>
        <dbReference type="Proteomes" id="UP001500353"/>
    </source>
</evidence>
<protein>
    <submittedName>
        <fullName evidence="2">Uncharacterized protein</fullName>
    </submittedName>
</protein>
<keyword evidence="1" id="KW-0472">Membrane</keyword>
<reference evidence="3" key="1">
    <citation type="journal article" date="2019" name="Int. J. Syst. Evol. Microbiol.">
        <title>The Global Catalogue of Microorganisms (GCM) 10K type strain sequencing project: providing services to taxonomists for standard genome sequencing and annotation.</title>
        <authorList>
            <consortium name="The Broad Institute Genomics Platform"/>
            <consortium name="The Broad Institute Genome Sequencing Center for Infectious Disease"/>
            <person name="Wu L."/>
            <person name="Ma J."/>
        </authorList>
    </citation>
    <scope>NUCLEOTIDE SEQUENCE [LARGE SCALE GENOMIC DNA]</scope>
    <source>
        <strain evidence="3">JCM 18019</strain>
    </source>
</reference>
<feature type="transmembrane region" description="Helical" evidence="1">
    <location>
        <begin position="36"/>
        <end position="57"/>
    </location>
</feature>
<feature type="transmembrane region" description="Helical" evidence="1">
    <location>
        <begin position="6"/>
        <end position="24"/>
    </location>
</feature>
<keyword evidence="1" id="KW-0812">Transmembrane</keyword>
<sequence>MIRIGLIYLLPFMLIFILFGKQSVRYNQKTGLRTFIALLLFFGFQFISSFTVSFLILKYSSDENPKQTLVDNILLINILSSALGAITTFLYYRFTEKKLKINFSENDKEIDSLGEK</sequence>
<comment type="caution">
    <text evidence="2">The sequence shown here is derived from an EMBL/GenBank/DDBJ whole genome shotgun (WGS) entry which is preliminary data.</text>
</comment>
<name>A0ABP9LW27_9FLAO</name>
<feature type="transmembrane region" description="Helical" evidence="1">
    <location>
        <begin position="69"/>
        <end position="92"/>
    </location>
</feature>
<evidence type="ECO:0000256" key="1">
    <source>
        <dbReference type="SAM" id="Phobius"/>
    </source>
</evidence>
<dbReference type="Proteomes" id="UP001500353">
    <property type="component" value="Unassembled WGS sequence"/>
</dbReference>
<accession>A0ABP9LW27</accession>